<comment type="subcellular location">
    <subcellularLocation>
        <location evidence="10">Cell membrane</location>
        <topology evidence="10">Multi-pass membrane protein</topology>
    </subcellularLocation>
</comment>
<comment type="function">
    <text evidence="10">Catalyzes the transfer of an acyl group from acyl-phosphate (acyl-PO(4)) to glycerol-3-phosphate (G3P) to form lysophosphatidic acid (LPA). This enzyme utilizes acyl-phosphate as fatty acyl donor, but not acyl-CoA or acyl-ACP.</text>
</comment>
<dbReference type="PATRIC" id="fig|29557.3.peg.218"/>
<dbReference type="Proteomes" id="UP000076983">
    <property type="component" value="Unassembled WGS sequence"/>
</dbReference>
<dbReference type="UniPathway" id="UPA00085"/>
<comment type="catalytic activity">
    <reaction evidence="10">
        <text>an acyl phosphate + sn-glycerol 3-phosphate = a 1-acyl-sn-glycero-3-phosphate + phosphate</text>
        <dbReference type="Rhea" id="RHEA:34075"/>
        <dbReference type="ChEBI" id="CHEBI:43474"/>
        <dbReference type="ChEBI" id="CHEBI:57597"/>
        <dbReference type="ChEBI" id="CHEBI:57970"/>
        <dbReference type="ChEBI" id="CHEBI:59918"/>
        <dbReference type="EC" id="2.3.1.275"/>
    </reaction>
</comment>
<dbReference type="STRING" id="29557.MGALLINA_02310"/>
<evidence type="ECO:0000256" key="5">
    <source>
        <dbReference type="ARBA" id="ARBA00022989"/>
    </source>
</evidence>
<keyword evidence="6 10" id="KW-0443">Lipid metabolism</keyword>
<accession>A0A168RI98</accession>
<proteinExistence type="inferred from homology"/>
<dbReference type="EMBL" id="LVLH01000027">
    <property type="protein sequence ID" value="OAB49011.1"/>
    <property type="molecule type" value="Genomic_DNA"/>
</dbReference>
<dbReference type="EC" id="2.3.1.275" evidence="10"/>
<feature type="transmembrane region" description="Helical" evidence="10">
    <location>
        <begin position="7"/>
        <end position="34"/>
    </location>
</feature>
<dbReference type="PANTHER" id="PTHR30309:SF0">
    <property type="entry name" value="GLYCEROL-3-PHOSPHATE ACYLTRANSFERASE-RELATED"/>
    <property type="match status" value="1"/>
</dbReference>
<dbReference type="AlphaFoldDB" id="A0A168RI98"/>
<evidence type="ECO:0000256" key="4">
    <source>
        <dbReference type="ARBA" id="ARBA00022692"/>
    </source>
</evidence>
<comment type="caution">
    <text evidence="11">The sequence shown here is derived from an EMBL/GenBank/DDBJ whole genome shotgun (WGS) entry which is preliminary data.</text>
</comment>
<keyword evidence="3 10" id="KW-0808">Transferase</keyword>
<dbReference type="RefSeq" id="WP_063626032.1">
    <property type="nucleotide sequence ID" value="NZ_LVLH01000027.1"/>
</dbReference>
<keyword evidence="11" id="KW-0012">Acyltransferase</keyword>
<comment type="pathway">
    <text evidence="10">Lipid metabolism; phospholipid metabolism.</text>
</comment>
<gene>
    <name evidence="10" type="primary">plsY</name>
    <name evidence="11" type="ORF">MGALLINA_02310</name>
</gene>
<evidence type="ECO:0000313" key="12">
    <source>
        <dbReference type="Proteomes" id="UP000076983"/>
    </source>
</evidence>
<dbReference type="NCBIfam" id="TIGR00023">
    <property type="entry name" value="glycerol-3-phosphate 1-O-acyltransferase PlsY"/>
    <property type="match status" value="1"/>
</dbReference>
<keyword evidence="4 10" id="KW-0812">Transmembrane</keyword>
<feature type="transmembrane region" description="Helical" evidence="10">
    <location>
        <begin position="127"/>
        <end position="152"/>
    </location>
</feature>
<dbReference type="PANTHER" id="PTHR30309">
    <property type="entry name" value="INNER MEMBRANE PROTEIN YGIH"/>
    <property type="match status" value="1"/>
</dbReference>
<keyword evidence="12" id="KW-1185">Reference proteome</keyword>
<evidence type="ECO:0000313" key="11">
    <source>
        <dbReference type="EMBL" id="OAB49011.1"/>
    </source>
</evidence>
<keyword evidence="1 10" id="KW-1003">Cell membrane</keyword>
<dbReference type="Pfam" id="PF02660">
    <property type="entry name" value="G3P_acyltransf"/>
    <property type="match status" value="1"/>
</dbReference>
<sequence length="238" mass="27026">MTIFYSFLLNFALVLVGYLTIGSLNTAILLAKWIKKDDIRNYHSANAGATNSIRTYGKTFGITVFFIDLLKVYLPTLILSILINQFFKNFATTYFISPQALALGIIIGHIYPIYFQFKGGKGVACTIGLFLSINLILALSAILIFIIVVLIFRMVSLASLLSILLVAILTFIPWMTQGILGFYFNNLTLNNSFINLSNYWYVSGIITIFATFLVWFSHRSNLKRIIQKSERKIRLFKK</sequence>
<keyword evidence="5 10" id="KW-1133">Transmembrane helix</keyword>
<dbReference type="HAMAP" id="MF_01043">
    <property type="entry name" value="PlsY"/>
    <property type="match status" value="1"/>
</dbReference>
<keyword evidence="8 10" id="KW-0594">Phospholipid biosynthesis</keyword>
<evidence type="ECO:0000256" key="9">
    <source>
        <dbReference type="ARBA" id="ARBA00023264"/>
    </source>
</evidence>
<comment type="subunit">
    <text evidence="10">Probably interacts with PlsX.</text>
</comment>
<evidence type="ECO:0000256" key="2">
    <source>
        <dbReference type="ARBA" id="ARBA00022516"/>
    </source>
</evidence>
<feature type="transmembrane region" description="Helical" evidence="10">
    <location>
        <begin position="60"/>
        <end position="83"/>
    </location>
</feature>
<feature type="transmembrane region" description="Helical" evidence="10">
    <location>
        <begin position="95"/>
        <end position="115"/>
    </location>
</feature>
<keyword evidence="9 10" id="KW-1208">Phospholipid metabolism</keyword>
<protein>
    <recommendedName>
        <fullName evidence="10">Glycerol-3-phosphate acyltransferase</fullName>
    </recommendedName>
    <alternativeName>
        <fullName evidence="10">Acyl-PO4 G3P acyltransferase</fullName>
    </alternativeName>
    <alternativeName>
        <fullName evidence="10">Acyl-phosphate--glycerol-3-phosphate acyltransferase</fullName>
    </alternativeName>
    <alternativeName>
        <fullName evidence="10">G3P acyltransferase</fullName>
        <shortName evidence="10">GPAT</shortName>
        <ecNumber evidence="10">2.3.1.275</ecNumber>
    </alternativeName>
    <alternativeName>
        <fullName evidence="10">Lysophosphatidic acid synthase</fullName>
        <shortName evidence="10">LPA synthase</shortName>
    </alternativeName>
</protein>
<organism evidence="11 12">
    <name type="scientific">Mycoplasmopsis gallinarum</name>
    <dbReference type="NCBI Taxonomy" id="29557"/>
    <lineage>
        <taxon>Bacteria</taxon>
        <taxon>Bacillati</taxon>
        <taxon>Mycoplasmatota</taxon>
        <taxon>Mycoplasmoidales</taxon>
        <taxon>Metamycoplasmataceae</taxon>
        <taxon>Mycoplasmopsis</taxon>
    </lineage>
</organism>
<comment type="similarity">
    <text evidence="10">Belongs to the PlsY family.</text>
</comment>
<feature type="transmembrane region" description="Helical" evidence="10">
    <location>
        <begin position="159"/>
        <end position="184"/>
    </location>
</feature>
<evidence type="ECO:0000256" key="1">
    <source>
        <dbReference type="ARBA" id="ARBA00022475"/>
    </source>
</evidence>
<dbReference type="SMART" id="SM01207">
    <property type="entry name" value="G3P_acyltransf"/>
    <property type="match status" value="1"/>
</dbReference>
<feature type="transmembrane region" description="Helical" evidence="10">
    <location>
        <begin position="199"/>
        <end position="218"/>
    </location>
</feature>
<evidence type="ECO:0000256" key="7">
    <source>
        <dbReference type="ARBA" id="ARBA00023136"/>
    </source>
</evidence>
<evidence type="ECO:0000256" key="6">
    <source>
        <dbReference type="ARBA" id="ARBA00023098"/>
    </source>
</evidence>
<dbReference type="GO" id="GO:0043772">
    <property type="term" value="F:acyl-phosphate glycerol-3-phosphate acyltransferase activity"/>
    <property type="evidence" value="ECO:0007669"/>
    <property type="project" value="UniProtKB-UniRule"/>
</dbReference>
<dbReference type="OrthoDB" id="9777124at2"/>
<keyword evidence="7 10" id="KW-0472">Membrane</keyword>
<dbReference type="GO" id="GO:0005886">
    <property type="term" value="C:plasma membrane"/>
    <property type="evidence" value="ECO:0007669"/>
    <property type="project" value="UniProtKB-SubCell"/>
</dbReference>
<keyword evidence="2 10" id="KW-0444">Lipid biosynthesis</keyword>
<dbReference type="GO" id="GO:0008654">
    <property type="term" value="P:phospholipid biosynthetic process"/>
    <property type="evidence" value="ECO:0007669"/>
    <property type="project" value="UniProtKB-UniRule"/>
</dbReference>
<evidence type="ECO:0000256" key="10">
    <source>
        <dbReference type="HAMAP-Rule" id="MF_01043"/>
    </source>
</evidence>
<reference evidence="11 12" key="1">
    <citation type="submission" date="2016-03" db="EMBL/GenBank/DDBJ databases">
        <title>Genome sequence of Mycoplasma gallinarum strain Mgn_IPT.</title>
        <authorList>
            <person name="Yacoub E."/>
            <person name="Sirand-Pugnet P."/>
            <person name="Barre A."/>
            <person name="Maurier F."/>
            <person name="Blanchard A."/>
            <person name="Ben Abdelmoumen B.M."/>
        </authorList>
    </citation>
    <scope>NUCLEOTIDE SEQUENCE [LARGE SCALE GENOMIC DNA]</scope>
    <source>
        <strain evidence="11 12">Mgn_IPT</strain>
    </source>
</reference>
<dbReference type="InterPro" id="IPR003811">
    <property type="entry name" value="G3P_acylTferase_PlsY"/>
</dbReference>
<evidence type="ECO:0000256" key="3">
    <source>
        <dbReference type="ARBA" id="ARBA00022679"/>
    </source>
</evidence>
<name>A0A168RI98_9BACT</name>
<evidence type="ECO:0000256" key="8">
    <source>
        <dbReference type="ARBA" id="ARBA00023209"/>
    </source>
</evidence>